<dbReference type="EMBL" id="JBFXLS010000075">
    <property type="protein sequence ID" value="KAL2819618.1"/>
    <property type="molecule type" value="Genomic_DNA"/>
</dbReference>
<accession>A0ABR4HVU2</accession>
<sequence length="104" mass="11759">MSEESFGSDDERFRSLAGSVILQSLPQETLSMPVIPHISLPAHLNGGELFIRNKSHPQQYWTLHDDKVRVDAKDCSATRFQIELYDTEMETLGTPLLIDSDEVL</sequence>
<evidence type="ECO:0000313" key="1">
    <source>
        <dbReference type="EMBL" id="KAL2819618.1"/>
    </source>
</evidence>
<comment type="caution">
    <text evidence="1">The sequence shown here is derived from an EMBL/GenBank/DDBJ whole genome shotgun (WGS) entry which is preliminary data.</text>
</comment>
<protein>
    <submittedName>
        <fullName evidence="1">Uncharacterized protein</fullName>
    </submittedName>
</protein>
<organism evidence="1 2">
    <name type="scientific">Aspergillus cavernicola</name>
    <dbReference type="NCBI Taxonomy" id="176166"/>
    <lineage>
        <taxon>Eukaryota</taxon>
        <taxon>Fungi</taxon>
        <taxon>Dikarya</taxon>
        <taxon>Ascomycota</taxon>
        <taxon>Pezizomycotina</taxon>
        <taxon>Eurotiomycetes</taxon>
        <taxon>Eurotiomycetidae</taxon>
        <taxon>Eurotiales</taxon>
        <taxon>Aspergillaceae</taxon>
        <taxon>Aspergillus</taxon>
        <taxon>Aspergillus subgen. Nidulantes</taxon>
    </lineage>
</organism>
<dbReference type="Proteomes" id="UP001610335">
    <property type="component" value="Unassembled WGS sequence"/>
</dbReference>
<keyword evidence="2" id="KW-1185">Reference proteome</keyword>
<gene>
    <name evidence="1" type="ORF">BDW59DRAFT_164945</name>
</gene>
<proteinExistence type="predicted"/>
<evidence type="ECO:0000313" key="2">
    <source>
        <dbReference type="Proteomes" id="UP001610335"/>
    </source>
</evidence>
<reference evidence="1 2" key="1">
    <citation type="submission" date="2024-07" db="EMBL/GenBank/DDBJ databases">
        <title>Section-level genome sequencing and comparative genomics of Aspergillus sections Usti and Cavernicolus.</title>
        <authorList>
            <consortium name="Lawrence Berkeley National Laboratory"/>
            <person name="Nybo J.L."/>
            <person name="Vesth T.C."/>
            <person name="Theobald S."/>
            <person name="Frisvad J.C."/>
            <person name="Larsen T.O."/>
            <person name="Kjaerboelling I."/>
            <person name="Rothschild-Mancinelli K."/>
            <person name="Lyhne E.K."/>
            <person name="Kogle M.E."/>
            <person name="Barry K."/>
            <person name="Clum A."/>
            <person name="Na H."/>
            <person name="Ledsgaard L."/>
            <person name="Lin J."/>
            <person name="Lipzen A."/>
            <person name="Kuo A."/>
            <person name="Riley R."/>
            <person name="Mondo S."/>
            <person name="LaButti K."/>
            <person name="Haridas S."/>
            <person name="Pangalinan J."/>
            <person name="Salamov A.A."/>
            <person name="Simmons B.A."/>
            <person name="Magnuson J.K."/>
            <person name="Chen J."/>
            <person name="Drula E."/>
            <person name="Henrissat B."/>
            <person name="Wiebenga A."/>
            <person name="Lubbers R.J."/>
            <person name="Gomes A.C."/>
            <person name="Makela M.R."/>
            <person name="Stajich J."/>
            <person name="Grigoriev I.V."/>
            <person name="Mortensen U.H."/>
            <person name="De vries R.P."/>
            <person name="Baker S.E."/>
            <person name="Andersen M.R."/>
        </authorList>
    </citation>
    <scope>NUCLEOTIDE SEQUENCE [LARGE SCALE GENOMIC DNA]</scope>
    <source>
        <strain evidence="1 2">CBS 600.67</strain>
    </source>
</reference>
<name>A0ABR4HVU2_9EURO</name>